<name>A0ACC6CGD5_9BURK</name>
<organism evidence="1 2">
    <name type="scientific">Roseateles hydrophilus</name>
    <dbReference type="NCBI Taxonomy" id="2975054"/>
    <lineage>
        <taxon>Bacteria</taxon>
        <taxon>Pseudomonadati</taxon>
        <taxon>Pseudomonadota</taxon>
        <taxon>Betaproteobacteria</taxon>
        <taxon>Burkholderiales</taxon>
        <taxon>Sphaerotilaceae</taxon>
        <taxon>Roseateles</taxon>
    </lineage>
</organism>
<protein>
    <submittedName>
        <fullName evidence="1">Ligase-associated DNA damage response endonuclease PdeM</fullName>
        <ecNumber evidence="1">3.1.-.-</ecNumber>
    </submittedName>
</protein>
<keyword evidence="2" id="KW-1185">Reference proteome</keyword>
<sequence length="222" mass="23807">MSLPLDVAGETLWLLPEGAVWWPARHTLFVADLHLGKGAAFRAQGQPVPAGSSRATLARLRQLVDAHGAQQLVVLGDFWHGREGLVAPLLRAVADFCTRVPTTLVLGNHDRPIHPHELPLRIAEQPLVIGPLVAAHEPPATDATAPAAFTLAGHWHPAVSLRSRAGDRLRRACFVHYPQLLVLPAFGGLTGAMSLDLRTLARTQGRAAVLAEGSIAWLATPR</sequence>
<keyword evidence="1" id="KW-0436">Ligase</keyword>
<accession>A0ACC6CGD5</accession>
<evidence type="ECO:0000313" key="1">
    <source>
        <dbReference type="EMBL" id="MCY4747435.1"/>
    </source>
</evidence>
<keyword evidence="1" id="KW-0255">Endonuclease</keyword>
<reference evidence="1" key="1">
    <citation type="submission" date="2022-08" db="EMBL/GenBank/DDBJ databases">
        <title>Genome sequencing of Pelomonas sp. UHG3.</title>
        <authorList>
            <person name="So Y."/>
        </authorList>
    </citation>
    <scope>NUCLEOTIDE SEQUENCE</scope>
    <source>
        <strain evidence="1">UHG3</strain>
    </source>
</reference>
<comment type="caution">
    <text evidence="1">The sequence shown here is derived from an EMBL/GenBank/DDBJ whole genome shotgun (WGS) entry which is preliminary data.</text>
</comment>
<evidence type="ECO:0000313" key="2">
    <source>
        <dbReference type="Proteomes" id="UP001076464"/>
    </source>
</evidence>
<dbReference type="Proteomes" id="UP001076464">
    <property type="component" value="Unassembled WGS sequence"/>
</dbReference>
<keyword evidence="1" id="KW-0378">Hydrolase</keyword>
<gene>
    <name evidence="1" type="primary">pdeM</name>
    <name evidence="1" type="ORF">NYO99_20875</name>
</gene>
<keyword evidence="1" id="KW-0540">Nuclease</keyword>
<dbReference type="EC" id="3.1.-.-" evidence="1"/>
<proteinExistence type="predicted"/>
<dbReference type="EMBL" id="JAPPUY010000007">
    <property type="protein sequence ID" value="MCY4747435.1"/>
    <property type="molecule type" value="Genomic_DNA"/>
</dbReference>